<comment type="caution">
    <text evidence="1">The sequence shown here is derived from an EMBL/GenBank/DDBJ whole genome shotgun (WGS) entry which is preliminary data.</text>
</comment>
<accession>A0ABV7UWG4</accession>
<dbReference type="Pfam" id="PF07920">
    <property type="entry name" value="DUF1684"/>
    <property type="match status" value="1"/>
</dbReference>
<dbReference type="PROSITE" id="PS51257">
    <property type="entry name" value="PROKAR_LIPOPROTEIN"/>
    <property type="match status" value="1"/>
</dbReference>
<reference evidence="2" key="1">
    <citation type="journal article" date="2019" name="Int. J. Syst. Evol. Microbiol.">
        <title>The Global Catalogue of Microorganisms (GCM) 10K type strain sequencing project: providing services to taxonomists for standard genome sequencing and annotation.</title>
        <authorList>
            <consortium name="The Broad Institute Genomics Platform"/>
            <consortium name="The Broad Institute Genome Sequencing Center for Infectious Disease"/>
            <person name="Wu L."/>
            <person name="Ma J."/>
        </authorList>
    </citation>
    <scope>NUCLEOTIDE SEQUENCE [LARGE SCALE GENOMIC DNA]</scope>
    <source>
        <strain evidence="2">KCTC 42211</strain>
    </source>
</reference>
<dbReference type="PANTHER" id="PTHR41913:SF1">
    <property type="entry name" value="DUF1684 DOMAIN-CONTAINING PROTEIN"/>
    <property type="match status" value="1"/>
</dbReference>
<gene>
    <name evidence="1" type="ORF">ACFOM9_13555</name>
</gene>
<keyword evidence="2" id="KW-1185">Reference proteome</keyword>
<organism evidence="1 2">
    <name type="scientific">Luteimonas notoginsengisoli</name>
    <dbReference type="NCBI Taxonomy" id="1578200"/>
    <lineage>
        <taxon>Bacteria</taxon>
        <taxon>Pseudomonadati</taxon>
        <taxon>Pseudomonadota</taxon>
        <taxon>Gammaproteobacteria</taxon>
        <taxon>Lysobacterales</taxon>
        <taxon>Lysobacteraceae</taxon>
        <taxon>Luteimonas</taxon>
    </lineage>
</organism>
<protein>
    <submittedName>
        <fullName evidence="1">DUF1684 domain-containing protein</fullName>
    </submittedName>
</protein>
<dbReference type="EMBL" id="JBHRYF010000009">
    <property type="protein sequence ID" value="MFC3661090.1"/>
    <property type="molecule type" value="Genomic_DNA"/>
</dbReference>
<name>A0ABV7UWG4_9GAMM</name>
<proteinExistence type="predicted"/>
<dbReference type="RefSeq" id="WP_386711833.1">
    <property type="nucleotide sequence ID" value="NZ_JBHRYF010000009.1"/>
</dbReference>
<sequence length="315" mass="34085">MTMREQLNWRLALAGCVLTIAGCSGSPQSPAGDDTMRPDASFIAEENAWRARRDESLRKPDGWTSLIGLHWIELKAHFIGSDASSGIRLAKGPPKLGMLQREGERVFFTPEQGVALTLDGEPVTGRVELHDDMSQTPSVIGFDDGKGLITLIKRDGRHALRVKHAEAETRTGFAGLDYWPADPSWKVAAKFVANPPGKTIAVADIIGSINEEPSPGAVEFQREGKTWRIDALDEGDGRLFLVFADRTNGHGSYGAGRFVYADKPDADGNVVVDFNQAYNPPCAFTAFATCPLPPPENRLDLAVTAGEKQYAGAGH</sequence>
<evidence type="ECO:0000313" key="2">
    <source>
        <dbReference type="Proteomes" id="UP001595724"/>
    </source>
</evidence>
<dbReference type="InterPro" id="IPR012467">
    <property type="entry name" value="DUF1684"/>
</dbReference>
<dbReference type="Proteomes" id="UP001595724">
    <property type="component" value="Unassembled WGS sequence"/>
</dbReference>
<dbReference type="PANTHER" id="PTHR41913">
    <property type="entry name" value="DUF1684 DOMAIN-CONTAINING PROTEIN"/>
    <property type="match status" value="1"/>
</dbReference>
<evidence type="ECO:0000313" key="1">
    <source>
        <dbReference type="EMBL" id="MFC3661090.1"/>
    </source>
</evidence>